<dbReference type="PANTHER" id="PTHR22916:SF51">
    <property type="entry name" value="GLYCOSYLTRANSFERASE EPSH-RELATED"/>
    <property type="match status" value="1"/>
</dbReference>
<evidence type="ECO:0000259" key="3">
    <source>
        <dbReference type="Pfam" id="PF00535"/>
    </source>
</evidence>
<name>A0ABS2PMU7_9STRE</name>
<protein>
    <submittedName>
        <fullName evidence="4">Glycosyltransferase involved in cell wall biosynthesis</fullName>
    </submittedName>
</protein>
<dbReference type="SUPFAM" id="SSF53448">
    <property type="entry name" value="Nucleotide-diphospho-sugar transferases"/>
    <property type="match status" value="1"/>
</dbReference>
<comment type="caution">
    <text evidence="4">The sequence shown here is derived from an EMBL/GenBank/DDBJ whole genome shotgun (WGS) entry which is preliminary data.</text>
</comment>
<dbReference type="InterPro" id="IPR029044">
    <property type="entry name" value="Nucleotide-diphossugar_trans"/>
</dbReference>
<dbReference type="InterPro" id="IPR001173">
    <property type="entry name" value="Glyco_trans_2-like"/>
</dbReference>
<sequence length="292" mass="34175">MMETVSVIIPVYNGEKYLRQCVESVLKQTYSQLEIIIINDGSKDKTALICEQLRHQDERIRVFHKPANEGLGAGRNTSLDLATGDYIIFVDSDDWIDPNHIEDLYQLLKRTDSDIAIANFTQYFEENGSYNIHLTEADYYEAVYSPQDWFAFQYGHGHNLSLCFTVPWCKMYKRSIFDTIRYYTDGFGEDDRTTWKTYLMADKIAYMHRSSYVYRVNATSMTQTADQGTVFQVGPIAERLEVLSLLGFDLSKEIAAYKWRAQINRDSKLKDGDMKAYRDLEFRMRLIEKYKR</sequence>
<evidence type="ECO:0000313" key="5">
    <source>
        <dbReference type="Proteomes" id="UP000809081"/>
    </source>
</evidence>
<dbReference type="Proteomes" id="UP000809081">
    <property type="component" value="Unassembled WGS sequence"/>
</dbReference>
<reference evidence="4 5" key="1">
    <citation type="submission" date="2021-01" db="EMBL/GenBank/DDBJ databases">
        <title>Genomic Encyclopedia of Type Strains, Phase IV (KMG-IV): sequencing the most valuable type-strain genomes for metagenomic binning, comparative biology and taxonomic classification.</title>
        <authorList>
            <person name="Goeker M."/>
        </authorList>
    </citation>
    <scope>NUCLEOTIDE SEQUENCE [LARGE SCALE GENOMIC DNA]</scope>
    <source>
        <strain evidence="4 5">DSM 27513</strain>
    </source>
</reference>
<proteinExistence type="predicted"/>
<dbReference type="Gene3D" id="3.90.550.10">
    <property type="entry name" value="Spore Coat Polysaccharide Biosynthesis Protein SpsA, Chain A"/>
    <property type="match status" value="1"/>
</dbReference>
<evidence type="ECO:0000256" key="2">
    <source>
        <dbReference type="ARBA" id="ARBA00022679"/>
    </source>
</evidence>
<dbReference type="PANTHER" id="PTHR22916">
    <property type="entry name" value="GLYCOSYLTRANSFERASE"/>
    <property type="match status" value="1"/>
</dbReference>
<evidence type="ECO:0000256" key="1">
    <source>
        <dbReference type="ARBA" id="ARBA00022676"/>
    </source>
</evidence>
<dbReference type="Pfam" id="PF00535">
    <property type="entry name" value="Glycos_transf_2"/>
    <property type="match status" value="1"/>
</dbReference>
<evidence type="ECO:0000313" key="4">
    <source>
        <dbReference type="EMBL" id="MBM7636421.1"/>
    </source>
</evidence>
<organism evidence="4 5">
    <name type="scientific">Streptococcus saliviloxodontae</name>
    <dbReference type="NCBI Taxonomy" id="1349416"/>
    <lineage>
        <taxon>Bacteria</taxon>
        <taxon>Bacillati</taxon>
        <taxon>Bacillota</taxon>
        <taxon>Bacilli</taxon>
        <taxon>Lactobacillales</taxon>
        <taxon>Streptococcaceae</taxon>
        <taxon>Streptococcus</taxon>
    </lineage>
</organism>
<dbReference type="CDD" id="cd00761">
    <property type="entry name" value="Glyco_tranf_GTA_type"/>
    <property type="match status" value="1"/>
</dbReference>
<gene>
    <name evidence="4" type="ORF">JOC31_001242</name>
</gene>
<accession>A0ABS2PMU7</accession>
<keyword evidence="5" id="KW-1185">Reference proteome</keyword>
<feature type="domain" description="Glycosyltransferase 2-like" evidence="3">
    <location>
        <begin position="6"/>
        <end position="180"/>
    </location>
</feature>
<dbReference type="EMBL" id="JAFBEI010000023">
    <property type="protein sequence ID" value="MBM7636421.1"/>
    <property type="molecule type" value="Genomic_DNA"/>
</dbReference>
<dbReference type="RefSeq" id="WP_338058832.1">
    <property type="nucleotide sequence ID" value="NZ_JAFBEI010000023.1"/>
</dbReference>
<keyword evidence="1" id="KW-0328">Glycosyltransferase</keyword>
<keyword evidence="2" id="KW-0808">Transferase</keyword>